<dbReference type="SUPFAM" id="SSF56112">
    <property type="entry name" value="Protein kinase-like (PK-like)"/>
    <property type="match status" value="1"/>
</dbReference>
<keyword evidence="3" id="KW-1185">Reference proteome</keyword>
<sequence length="262" mass="29746">MSQAEATAALASIDASRIESVQRIKHGLTNESWLIRTVAGSYVVRLSNTSEESLQINRASEARILEAVAAAGIGPEVVRCDPSAHLLITRYAGKTWEPAQAFEPQNIDRIADLLWRLHSLRPPDDIHVVDLHSVVRGYLRTLDERGAAVTAGTKELRERALQIAATLQSDANTSLCHNDVHALNILDGGTLRLIDWEYAGLGQRLFDLASICVYHAYRREQRERLLRRYAVRYEDDLWNRLELCCWLFDYVRDLWTAVRELQ</sequence>
<dbReference type="AlphaFoldDB" id="A0A841HMP5"/>
<evidence type="ECO:0000259" key="1">
    <source>
        <dbReference type="Pfam" id="PF01636"/>
    </source>
</evidence>
<dbReference type="Gene3D" id="3.30.200.20">
    <property type="entry name" value="Phosphorylase Kinase, domain 1"/>
    <property type="match status" value="1"/>
</dbReference>
<dbReference type="CDD" id="cd05151">
    <property type="entry name" value="ChoK-like"/>
    <property type="match status" value="1"/>
</dbReference>
<proteinExistence type="predicted"/>
<keyword evidence="2" id="KW-0808">Transferase</keyword>
<accession>A0A841HMP5</accession>
<evidence type="ECO:0000313" key="2">
    <source>
        <dbReference type="EMBL" id="MBB6093619.1"/>
    </source>
</evidence>
<dbReference type="InterPro" id="IPR002575">
    <property type="entry name" value="Aminoglycoside_PTrfase"/>
</dbReference>
<name>A0A841HMP5_9GAMM</name>
<comment type="caution">
    <text evidence="2">The sequence shown here is derived from an EMBL/GenBank/DDBJ whole genome shotgun (WGS) entry which is preliminary data.</text>
</comment>
<feature type="domain" description="Aminoglycoside phosphotransferase" evidence="1">
    <location>
        <begin position="21"/>
        <end position="242"/>
    </location>
</feature>
<gene>
    <name evidence="2" type="ORF">HNQ60_002500</name>
</gene>
<dbReference type="GO" id="GO:0005737">
    <property type="term" value="C:cytoplasm"/>
    <property type="evidence" value="ECO:0007669"/>
    <property type="project" value="TreeGrafter"/>
</dbReference>
<dbReference type="Proteomes" id="UP000588068">
    <property type="component" value="Unassembled WGS sequence"/>
</dbReference>
<reference evidence="2 3" key="1">
    <citation type="submission" date="2020-08" db="EMBL/GenBank/DDBJ databases">
        <title>Genomic Encyclopedia of Type Strains, Phase IV (KMG-IV): sequencing the most valuable type-strain genomes for metagenomic binning, comparative biology and taxonomic classification.</title>
        <authorList>
            <person name="Goeker M."/>
        </authorList>
    </citation>
    <scope>NUCLEOTIDE SEQUENCE [LARGE SCALE GENOMIC DNA]</scope>
    <source>
        <strain evidence="2 3">DSM 26723</strain>
    </source>
</reference>
<dbReference type="RefSeq" id="WP_184332196.1">
    <property type="nucleotide sequence ID" value="NZ_JACHHZ010000003.1"/>
</dbReference>
<keyword evidence="2" id="KW-0418">Kinase</keyword>
<dbReference type="Pfam" id="PF01636">
    <property type="entry name" value="APH"/>
    <property type="match status" value="1"/>
</dbReference>
<protein>
    <submittedName>
        <fullName evidence="2">Thiamine kinase</fullName>
    </submittedName>
</protein>
<organism evidence="2 3">
    <name type="scientific">Povalibacter uvarum</name>
    <dbReference type="NCBI Taxonomy" id="732238"/>
    <lineage>
        <taxon>Bacteria</taxon>
        <taxon>Pseudomonadati</taxon>
        <taxon>Pseudomonadota</taxon>
        <taxon>Gammaproteobacteria</taxon>
        <taxon>Steroidobacterales</taxon>
        <taxon>Steroidobacteraceae</taxon>
        <taxon>Povalibacter</taxon>
    </lineage>
</organism>
<dbReference type="PANTHER" id="PTHR22603:SF66">
    <property type="entry name" value="ETHANOLAMINE KINASE"/>
    <property type="match status" value="1"/>
</dbReference>
<dbReference type="GO" id="GO:0004305">
    <property type="term" value="F:ethanolamine kinase activity"/>
    <property type="evidence" value="ECO:0007669"/>
    <property type="project" value="TreeGrafter"/>
</dbReference>
<dbReference type="EMBL" id="JACHHZ010000003">
    <property type="protein sequence ID" value="MBB6093619.1"/>
    <property type="molecule type" value="Genomic_DNA"/>
</dbReference>
<dbReference type="PANTHER" id="PTHR22603">
    <property type="entry name" value="CHOLINE/ETHANOALAMINE KINASE"/>
    <property type="match status" value="1"/>
</dbReference>
<dbReference type="GO" id="GO:0006646">
    <property type="term" value="P:phosphatidylethanolamine biosynthetic process"/>
    <property type="evidence" value="ECO:0007669"/>
    <property type="project" value="TreeGrafter"/>
</dbReference>
<evidence type="ECO:0000313" key="3">
    <source>
        <dbReference type="Proteomes" id="UP000588068"/>
    </source>
</evidence>
<dbReference type="InterPro" id="IPR011009">
    <property type="entry name" value="Kinase-like_dom_sf"/>
</dbReference>
<dbReference type="Gene3D" id="3.90.1200.10">
    <property type="match status" value="1"/>
</dbReference>